<evidence type="ECO:0000313" key="2">
    <source>
        <dbReference type="Proteomes" id="UP001363151"/>
    </source>
</evidence>
<protein>
    <submittedName>
        <fullName evidence="1">Uncharacterized protein</fullName>
    </submittedName>
</protein>
<dbReference type="Pfam" id="PF04749">
    <property type="entry name" value="PLAC8"/>
    <property type="match status" value="1"/>
</dbReference>
<accession>A0ABR1G737</accession>
<keyword evidence="2" id="KW-1185">Reference proteome</keyword>
<sequence>MATSKVVDSAPAPTGNVVVVQGVVTGFSTPLVGDKDWPAALCCFDNCGCAADLPLCCYATWCTPCLWAELAERLDVSGVDGNPELCGPCLCCTTPRCATNYWALAAWSCASSLLQGALATVLHQSASWARLEPILTSKTRATLERNHGLRRQCCSPCCVHYWCGASALYQEAVYVKHVLKKDFDCCSYKGCCQTSCCCCLGANPAPGEFRGDGYAAVTTQPGVGAV</sequence>
<organism evidence="1 2">
    <name type="scientific">Aureococcus anophagefferens</name>
    <name type="common">Harmful bloom alga</name>
    <dbReference type="NCBI Taxonomy" id="44056"/>
    <lineage>
        <taxon>Eukaryota</taxon>
        <taxon>Sar</taxon>
        <taxon>Stramenopiles</taxon>
        <taxon>Ochrophyta</taxon>
        <taxon>Pelagophyceae</taxon>
        <taxon>Pelagomonadales</taxon>
        <taxon>Pelagomonadaceae</taxon>
        <taxon>Aureococcus</taxon>
    </lineage>
</organism>
<dbReference type="EMBL" id="JBBJCI010000086">
    <property type="protein sequence ID" value="KAK7248759.1"/>
    <property type="molecule type" value="Genomic_DNA"/>
</dbReference>
<reference evidence="1 2" key="1">
    <citation type="submission" date="2024-03" db="EMBL/GenBank/DDBJ databases">
        <title>Aureococcus anophagefferens CCMP1851 and Kratosvirus quantuckense: Draft genome of a second virus-susceptible host strain in the model system.</title>
        <authorList>
            <person name="Chase E."/>
            <person name="Truchon A.R."/>
            <person name="Schepens W."/>
            <person name="Wilhelm S.W."/>
        </authorList>
    </citation>
    <scope>NUCLEOTIDE SEQUENCE [LARGE SCALE GENOMIC DNA]</scope>
    <source>
        <strain evidence="1 2">CCMP1851</strain>
    </source>
</reference>
<comment type="caution">
    <text evidence="1">The sequence shown here is derived from an EMBL/GenBank/DDBJ whole genome shotgun (WGS) entry which is preliminary data.</text>
</comment>
<name>A0ABR1G737_AURAN</name>
<evidence type="ECO:0000313" key="1">
    <source>
        <dbReference type="EMBL" id="KAK7248759.1"/>
    </source>
</evidence>
<dbReference type="InterPro" id="IPR006461">
    <property type="entry name" value="PLAC_motif_containing"/>
</dbReference>
<gene>
    <name evidence="1" type="ORF">SO694_00041011</name>
</gene>
<dbReference type="Proteomes" id="UP001363151">
    <property type="component" value="Unassembled WGS sequence"/>
</dbReference>
<proteinExistence type="predicted"/>